<dbReference type="RefSeq" id="WP_073015297.1">
    <property type="nucleotide sequence ID" value="NZ_FRBW01000006.1"/>
</dbReference>
<dbReference type="OrthoDB" id="7527830at2"/>
<dbReference type="InterPro" id="IPR001173">
    <property type="entry name" value="Glyco_trans_2-like"/>
</dbReference>
<sequence length="318" mass="36802">MEKKKASIVIRTYNEGQHIAKLLQGLSHQDYPNFEVILVDSGSTDGTVEIAQSQGIPVKHVPISKAEFSFGRSLNIGCRAAEGEYLVFVSGHVYPFSTDWLSRLLAPFDNEKVVLSYGCQRGNEITKYSEHRIFLKWFPGKSANPQANYFCNNANCAVRRSEWLNLPYDEELTGLEDLDWAKKAQKNGGQIAYVADSIIIHVHDETWAGVRNRYRREAIAMSKIEDSYHVHFLDFLKLLTLSVYTDVRSLSKEQLTFNKIKEIFQFRFNQNYGSYLGYKERKNVRDDLKERLYYPASSKELEHFRHYGNSEKIINYKP</sequence>
<organism evidence="2 3">
    <name type="scientific">Roseibium suaedae</name>
    <dbReference type="NCBI Taxonomy" id="735517"/>
    <lineage>
        <taxon>Bacteria</taxon>
        <taxon>Pseudomonadati</taxon>
        <taxon>Pseudomonadota</taxon>
        <taxon>Alphaproteobacteria</taxon>
        <taxon>Hyphomicrobiales</taxon>
        <taxon>Stappiaceae</taxon>
        <taxon>Roseibium</taxon>
    </lineage>
</organism>
<dbReference type="InterPro" id="IPR029044">
    <property type="entry name" value="Nucleotide-diphossugar_trans"/>
</dbReference>
<proteinExistence type="predicted"/>
<dbReference type="AlphaFoldDB" id="A0A1M7P777"/>
<evidence type="ECO:0000313" key="2">
    <source>
        <dbReference type="EMBL" id="SHN12470.1"/>
    </source>
</evidence>
<dbReference type="PANTHER" id="PTHR43685">
    <property type="entry name" value="GLYCOSYLTRANSFERASE"/>
    <property type="match status" value="1"/>
</dbReference>
<keyword evidence="3" id="KW-1185">Reference proteome</keyword>
<dbReference type="GO" id="GO:0016740">
    <property type="term" value="F:transferase activity"/>
    <property type="evidence" value="ECO:0007669"/>
    <property type="project" value="UniProtKB-KW"/>
</dbReference>
<evidence type="ECO:0000313" key="3">
    <source>
        <dbReference type="Proteomes" id="UP000186002"/>
    </source>
</evidence>
<dbReference type="Proteomes" id="UP000186002">
    <property type="component" value="Unassembled WGS sequence"/>
</dbReference>
<gene>
    <name evidence="2" type="ORF">SAMN05444272_4162</name>
</gene>
<dbReference type="Gene3D" id="3.90.550.10">
    <property type="entry name" value="Spore Coat Polysaccharide Biosynthesis Protein SpsA, Chain A"/>
    <property type="match status" value="1"/>
</dbReference>
<protein>
    <submittedName>
        <fullName evidence="2">Glycosyl transferase family 2</fullName>
    </submittedName>
</protein>
<keyword evidence="2" id="KW-0808">Transferase</keyword>
<evidence type="ECO:0000259" key="1">
    <source>
        <dbReference type="Pfam" id="PF00535"/>
    </source>
</evidence>
<feature type="domain" description="Glycosyltransferase 2-like" evidence="1">
    <location>
        <begin position="7"/>
        <end position="161"/>
    </location>
</feature>
<dbReference type="STRING" id="735517.SAMN05444272_4162"/>
<dbReference type="PANTHER" id="PTHR43685:SF2">
    <property type="entry name" value="GLYCOSYLTRANSFERASE 2-LIKE DOMAIN-CONTAINING PROTEIN"/>
    <property type="match status" value="1"/>
</dbReference>
<accession>A0A1M7P777</accession>
<name>A0A1M7P777_9HYPH</name>
<reference evidence="2 3" key="1">
    <citation type="submission" date="2016-11" db="EMBL/GenBank/DDBJ databases">
        <authorList>
            <person name="Jaros S."/>
            <person name="Januszkiewicz K."/>
            <person name="Wedrychowicz H."/>
        </authorList>
    </citation>
    <scope>NUCLEOTIDE SEQUENCE [LARGE SCALE GENOMIC DNA]</scope>
    <source>
        <strain evidence="2 3">DSM 22153</strain>
    </source>
</reference>
<dbReference type="EMBL" id="FRBW01000006">
    <property type="protein sequence ID" value="SHN12470.1"/>
    <property type="molecule type" value="Genomic_DNA"/>
</dbReference>
<dbReference type="SUPFAM" id="SSF53448">
    <property type="entry name" value="Nucleotide-diphospho-sugar transferases"/>
    <property type="match status" value="1"/>
</dbReference>
<dbReference type="Pfam" id="PF00535">
    <property type="entry name" value="Glycos_transf_2"/>
    <property type="match status" value="1"/>
</dbReference>
<dbReference type="InterPro" id="IPR050834">
    <property type="entry name" value="Glycosyltransf_2"/>
</dbReference>
<dbReference type="CDD" id="cd00761">
    <property type="entry name" value="Glyco_tranf_GTA_type"/>
    <property type="match status" value="1"/>
</dbReference>